<gene>
    <name evidence="1" type="ORF">CVM73_13860</name>
</gene>
<sequence>MSMRQDTLEARRACQLITAGPAAIVDLDQAPNTDLPVGTGVAGKAGAAVDILSMARLRP</sequence>
<comment type="caution">
    <text evidence="1">The sequence shown here is derived from an EMBL/GenBank/DDBJ whole genome shotgun (WGS) entry which is preliminary data.</text>
</comment>
<proteinExistence type="predicted"/>
<dbReference type="Proteomes" id="UP000231194">
    <property type="component" value="Unassembled WGS sequence"/>
</dbReference>
<accession>A0A2M8RA72</accession>
<dbReference type="AlphaFoldDB" id="A0A2M8RA72"/>
<evidence type="ECO:0000313" key="2">
    <source>
        <dbReference type="Proteomes" id="UP000231194"/>
    </source>
</evidence>
<evidence type="ECO:0000313" key="1">
    <source>
        <dbReference type="EMBL" id="PJG54732.1"/>
    </source>
</evidence>
<name>A0A2M8RA72_9BRAD</name>
<protein>
    <submittedName>
        <fullName evidence="1">Uncharacterized protein</fullName>
    </submittedName>
</protein>
<reference evidence="1 2" key="1">
    <citation type="submission" date="2017-11" db="EMBL/GenBank/DDBJ databases">
        <title>Bradyrhizobium forestalis sp. nov., an efficient nitrogen-fixing bacterium isolated from nodules of forest legume species in the Amazon.</title>
        <authorList>
            <person name="Costa E.M."/>
            <person name="Guimaraes A."/>
            <person name="Carvalho T.S."/>
            <person name="Rodrigues T.L."/>
            <person name="Ribeiro P.R.A."/>
            <person name="Lebbe L."/>
            <person name="Willems A."/>
            <person name="Moreira F.M.S."/>
        </authorList>
    </citation>
    <scope>NUCLEOTIDE SEQUENCE [LARGE SCALE GENOMIC DNA]</scope>
    <source>
        <strain evidence="1 2">INPA54B</strain>
    </source>
</reference>
<keyword evidence="2" id="KW-1185">Reference proteome</keyword>
<dbReference type="EMBL" id="PGVG01000009">
    <property type="protein sequence ID" value="PJG54732.1"/>
    <property type="molecule type" value="Genomic_DNA"/>
</dbReference>
<organism evidence="1 2">
    <name type="scientific">Bradyrhizobium forestalis</name>
    <dbReference type="NCBI Taxonomy" id="1419263"/>
    <lineage>
        <taxon>Bacteria</taxon>
        <taxon>Pseudomonadati</taxon>
        <taxon>Pseudomonadota</taxon>
        <taxon>Alphaproteobacteria</taxon>
        <taxon>Hyphomicrobiales</taxon>
        <taxon>Nitrobacteraceae</taxon>
        <taxon>Bradyrhizobium</taxon>
    </lineage>
</organism>